<feature type="domain" description="HTH lysR-type" evidence="5">
    <location>
        <begin position="1"/>
        <end position="59"/>
    </location>
</feature>
<dbReference type="Gene3D" id="3.40.190.10">
    <property type="entry name" value="Periplasmic binding protein-like II"/>
    <property type="match status" value="2"/>
</dbReference>
<dbReference type="RefSeq" id="WP_274585485.1">
    <property type="nucleotide sequence ID" value="NZ_CP146598.1"/>
</dbReference>
<dbReference type="PANTHER" id="PTHR30126">
    <property type="entry name" value="HTH-TYPE TRANSCRIPTIONAL REGULATOR"/>
    <property type="match status" value="1"/>
</dbReference>
<dbReference type="GO" id="GO:0000976">
    <property type="term" value="F:transcription cis-regulatory region binding"/>
    <property type="evidence" value="ECO:0007669"/>
    <property type="project" value="TreeGrafter"/>
</dbReference>
<comment type="similarity">
    <text evidence="1">Belongs to the LysR transcriptional regulatory family.</text>
</comment>
<dbReference type="PANTHER" id="PTHR30126:SF6">
    <property type="entry name" value="HTH-TYPE TRANSCRIPTIONAL REGULATOR CYSB-RELATED"/>
    <property type="match status" value="1"/>
</dbReference>
<dbReference type="SUPFAM" id="SSF53850">
    <property type="entry name" value="Periplasmic binding protein-like II"/>
    <property type="match status" value="1"/>
</dbReference>
<sequence length="315" mass="35231">MKLQQLRYALEVYRHNLNVSEAADALFTSQPGVSKQIRLLEDELGIQIFIRSGKRIVSVSQPGKSVLQMAERILHDIQNIKNIGREFSGQDNGTLTIATTHTQARYVLPDVVAAFMQRYPKVRLNIRQSDPEGIVQMLHEDGADVAVLNELPASCGDLRRLPCKRWVYGLVMPEDHPLLDNMGLSWEALLRYTLITYESAFTPGSSSARAFGRAGVSRDDIALFAADADVLKAYVRRGLGIGVVEKMAFSPESDQGLVMVDAAKLFEPADTSVLLRQDTYLRGYIYDFLELFSPELTRSHIDHLLYAPAVEDFSI</sequence>
<evidence type="ECO:0000313" key="6">
    <source>
        <dbReference type="EMBL" id="MDD9328397.1"/>
    </source>
</evidence>
<dbReference type="EMBL" id="JAPQFL010000006">
    <property type="protein sequence ID" value="MDD9328397.1"/>
    <property type="molecule type" value="Genomic_DNA"/>
</dbReference>
<keyword evidence="4" id="KW-0804">Transcription</keyword>
<evidence type="ECO:0000313" key="7">
    <source>
        <dbReference type="EMBL" id="WWY03794.1"/>
    </source>
</evidence>
<dbReference type="InterPro" id="IPR005119">
    <property type="entry name" value="LysR_subst-bd"/>
</dbReference>
<accession>A0A9X4E777</accession>
<proteinExistence type="inferred from homology"/>
<dbReference type="EMBL" id="CP146598">
    <property type="protein sequence ID" value="WWY03794.1"/>
    <property type="molecule type" value="Genomic_DNA"/>
</dbReference>
<dbReference type="InterPro" id="IPR036388">
    <property type="entry name" value="WH-like_DNA-bd_sf"/>
</dbReference>
<reference evidence="7" key="2">
    <citation type="submission" date="2024-02" db="EMBL/GenBank/DDBJ databases">
        <title>Neisseria leonii sp. nov.</title>
        <authorList>
            <person name="Boutroux M."/>
            <person name="Favre-Rochex S."/>
            <person name="Gorgette O."/>
            <person name="Touak G."/>
            <person name="Muhle E."/>
            <person name="Chesneau O."/>
            <person name="Clermont D."/>
            <person name="Rahi P."/>
        </authorList>
    </citation>
    <scope>NUCLEOTIDE SEQUENCE</scope>
    <source>
        <strain evidence="7">51.81</strain>
    </source>
</reference>
<dbReference type="Pfam" id="PF00126">
    <property type="entry name" value="HTH_1"/>
    <property type="match status" value="1"/>
</dbReference>
<dbReference type="GO" id="GO:0019344">
    <property type="term" value="P:cysteine biosynthetic process"/>
    <property type="evidence" value="ECO:0007669"/>
    <property type="project" value="TreeGrafter"/>
</dbReference>
<evidence type="ECO:0000256" key="3">
    <source>
        <dbReference type="ARBA" id="ARBA00023125"/>
    </source>
</evidence>
<keyword evidence="2" id="KW-0805">Transcription regulation</keyword>
<evidence type="ECO:0000259" key="5">
    <source>
        <dbReference type="PROSITE" id="PS50931"/>
    </source>
</evidence>
<dbReference type="AlphaFoldDB" id="A0A9X4E777"/>
<dbReference type="SUPFAM" id="SSF46785">
    <property type="entry name" value="Winged helix' DNA-binding domain"/>
    <property type="match status" value="1"/>
</dbReference>
<name>A0A9X4E777_9NEIS</name>
<keyword evidence="3" id="KW-0238">DNA-binding</keyword>
<keyword evidence="8" id="KW-1185">Reference proteome</keyword>
<dbReference type="GO" id="GO:0003700">
    <property type="term" value="F:DNA-binding transcription factor activity"/>
    <property type="evidence" value="ECO:0007669"/>
    <property type="project" value="InterPro"/>
</dbReference>
<protein>
    <submittedName>
        <fullName evidence="6">LysR substrate-binding domain-containing protein</fullName>
    </submittedName>
</protein>
<dbReference type="PROSITE" id="PS50931">
    <property type="entry name" value="HTH_LYSR"/>
    <property type="match status" value="1"/>
</dbReference>
<dbReference type="Gene3D" id="1.10.10.10">
    <property type="entry name" value="Winged helix-like DNA-binding domain superfamily/Winged helix DNA-binding domain"/>
    <property type="match status" value="1"/>
</dbReference>
<dbReference type="Pfam" id="PF03466">
    <property type="entry name" value="LysR_substrate"/>
    <property type="match status" value="1"/>
</dbReference>
<gene>
    <name evidence="6" type="ORF">ORY91_001821</name>
    <name evidence="7" type="ORF">V9W64_03395</name>
</gene>
<evidence type="ECO:0000256" key="1">
    <source>
        <dbReference type="ARBA" id="ARBA00009437"/>
    </source>
</evidence>
<dbReference type="PRINTS" id="PR00039">
    <property type="entry name" value="HTHLYSR"/>
</dbReference>
<evidence type="ECO:0000256" key="2">
    <source>
        <dbReference type="ARBA" id="ARBA00023015"/>
    </source>
</evidence>
<organism evidence="6">
    <name type="scientific">Neisseria leonii</name>
    <dbReference type="NCBI Taxonomy" id="2995413"/>
    <lineage>
        <taxon>Bacteria</taxon>
        <taxon>Pseudomonadati</taxon>
        <taxon>Pseudomonadota</taxon>
        <taxon>Betaproteobacteria</taxon>
        <taxon>Neisseriales</taxon>
        <taxon>Neisseriaceae</taxon>
        <taxon>Neisseria</taxon>
    </lineage>
</organism>
<reference evidence="6" key="1">
    <citation type="submission" date="2022-10" db="EMBL/GenBank/DDBJ databases">
        <authorList>
            <person name="Boutroux M."/>
        </authorList>
    </citation>
    <scope>NUCLEOTIDE SEQUENCE</scope>
    <source>
        <strain evidence="6">51.81</strain>
    </source>
</reference>
<dbReference type="InterPro" id="IPR000847">
    <property type="entry name" value="LysR_HTH_N"/>
</dbReference>
<dbReference type="InterPro" id="IPR036390">
    <property type="entry name" value="WH_DNA-bd_sf"/>
</dbReference>
<dbReference type="Proteomes" id="UP001149607">
    <property type="component" value="Chromosome"/>
</dbReference>
<evidence type="ECO:0000256" key="4">
    <source>
        <dbReference type="ARBA" id="ARBA00023163"/>
    </source>
</evidence>
<evidence type="ECO:0000313" key="8">
    <source>
        <dbReference type="Proteomes" id="UP001149607"/>
    </source>
</evidence>